<organism evidence="2">
    <name type="scientific">marine sediment metagenome</name>
    <dbReference type="NCBI Taxonomy" id="412755"/>
    <lineage>
        <taxon>unclassified sequences</taxon>
        <taxon>metagenomes</taxon>
        <taxon>ecological metagenomes</taxon>
    </lineage>
</organism>
<accession>A0A0F8XK02</accession>
<feature type="non-terminal residue" evidence="2">
    <location>
        <position position="1"/>
    </location>
</feature>
<gene>
    <name evidence="2" type="ORF">LCGC14_3014850</name>
</gene>
<feature type="compositionally biased region" description="Basic and acidic residues" evidence="1">
    <location>
        <begin position="9"/>
        <end position="19"/>
    </location>
</feature>
<evidence type="ECO:0000313" key="2">
    <source>
        <dbReference type="EMBL" id="KKK61385.1"/>
    </source>
</evidence>
<evidence type="ECO:0000256" key="1">
    <source>
        <dbReference type="SAM" id="MobiDB-lite"/>
    </source>
</evidence>
<dbReference type="AlphaFoldDB" id="A0A0F8XK02"/>
<comment type="caution">
    <text evidence="2">The sequence shown here is derived from an EMBL/GenBank/DDBJ whole genome shotgun (WGS) entry which is preliminary data.</text>
</comment>
<sequence length="32" mass="3528">SGIASGVEMRLHDSERDNDWASPDHLSVYGIL</sequence>
<name>A0A0F8XK02_9ZZZZ</name>
<dbReference type="EMBL" id="LAZR01062499">
    <property type="protein sequence ID" value="KKK61385.1"/>
    <property type="molecule type" value="Genomic_DNA"/>
</dbReference>
<reference evidence="2" key="1">
    <citation type="journal article" date="2015" name="Nature">
        <title>Complex archaea that bridge the gap between prokaryotes and eukaryotes.</title>
        <authorList>
            <person name="Spang A."/>
            <person name="Saw J.H."/>
            <person name="Jorgensen S.L."/>
            <person name="Zaremba-Niedzwiedzka K."/>
            <person name="Martijn J."/>
            <person name="Lind A.E."/>
            <person name="van Eijk R."/>
            <person name="Schleper C."/>
            <person name="Guy L."/>
            <person name="Ettema T.J."/>
        </authorList>
    </citation>
    <scope>NUCLEOTIDE SEQUENCE</scope>
</reference>
<proteinExistence type="predicted"/>
<feature type="region of interest" description="Disordered" evidence="1">
    <location>
        <begin position="1"/>
        <end position="21"/>
    </location>
</feature>
<protein>
    <submittedName>
        <fullName evidence="2">Uncharacterized protein</fullName>
    </submittedName>
</protein>